<dbReference type="GO" id="GO:0005886">
    <property type="term" value="C:plasma membrane"/>
    <property type="evidence" value="ECO:0007669"/>
    <property type="project" value="UniProtKB-SubCell"/>
</dbReference>
<comment type="similarity">
    <text evidence="2">Belongs to the AHA1 family.</text>
</comment>
<dbReference type="Proteomes" id="UP000601435">
    <property type="component" value="Unassembled WGS sequence"/>
</dbReference>
<proteinExistence type="inferred from homology"/>
<keyword evidence="3" id="KW-1003">Cell membrane</keyword>
<dbReference type="InterPro" id="IPR023393">
    <property type="entry name" value="START-like_dom_sf"/>
</dbReference>
<evidence type="ECO:0000256" key="2">
    <source>
        <dbReference type="ARBA" id="ARBA00006817"/>
    </source>
</evidence>
<sequence>MTGGRSADISTEEGGAFSMFGGDIGGRNIELVPGERVVQAWRSHAWPEGTYSLVCFALSKSGDGTRVVFDQSGYPEDAHEMLAGGWQMMYWGPMSEMLAGKPLGRGFMFVLDYLPYAIALAIAAAIPGPGIAAAVGKALGSGFRPAVWFGTGLVLGDLTYLTLAVLGLAAVAAAFSGIFVVVKVLGAAYLAYLAWSFWRAGIDPEKVRAGKGSGAMASMLGGYSVTLGNPKTIIFYMALLPTVVDLDAITPERFAGLVVTTIIVLYLVVVPYVALAAKARDFLRNPRALKALNRGAAGAMAGAAAYIVLKP</sequence>
<dbReference type="AlphaFoldDB" id="A0A813AVW8"/>
<evidence type="ECO:0000313" key="9">
    <source>
        <dbReference type="EMBL" id="CAE7883328.1"/>
    </source>
</evidence>
<gene>
    <name evidence="9" type="ORF">SNEC2469_LOCUS29083</name>
</gene>
<dbReference type="Pfam" id="PF08327">
    <property type="entry name" value="AHSA1"/>
    <property type="match status" value="1"/>
</dbReference>
<keyword evidence="10" id="KW-1185">Reference proteome</keyword>
<evidence type="ECO:0000259" key="8">
    <source>
        <dbReference type="Pfam" id="PF08327"/>
    </source>
</evidence>
<organism evidence="9 10">
    <name type="scientific">Symbiodinium necroappetens</name>
    <dbReference type="NCBI Taxonomy" id="1628268"/>
    <lineage>
        <taxon>Eukaryota</taxon>
        <taxon>Sar</taxon>
        <taxon>Alveolata</taxon>
        <taxon>Dinophyceae</taxon>
        <taxon>Suessiales</taxon>
        <taxon>Symbiodiniaceae</taxon>
        <taxon>Symbiodinium</taxon>
    </lineage>
</organism>
<protein>
    <recommendedName>
        <fullName evidence="8">Activator of Hsp90 ATPase homologue 1/2-like C-terminal domain-containing protein</fullName>
    </recommendedName>
</protein>
<accession>A0A813AVW8</accession>
<dbReference type="InterPro" id="IPR013538">
    <property type="entry name" value="ASHA1/2-like_C"/>
</dbReference>
<dbReference type="PANTHER" id="PTHR30086:SF20">
    <property type="entry name" value="ARGININE EXPORTER PROTEIN ARGO-RELATED"/>
    <property type="match status" value="1"/>
</dbReference>
<reference evidence="9" key="1">
    <citation type="submission" date="2021-02" db="EMBL/GenBank/DDBJ databases">
        <authorList>
            <person name="Dougan E. K."/>
            <person name="Rhodes N."/>
            <person name="Thang M."/>
            <person name="Chan C."/>
        </authorList>
    </citation>
    <scope>NUCLEOTIDE SEQUENCE</scope>
</reference>
<feature type="transmembrane region" description="Helical" evidence="7">
    <location>
        <begin position="147"/>
        <end position="172"/>
    </location>
</feature>
<name>A0A813AVW8_9DINO</name>
<dbReference type="PANTHER" id="PTHR30086">
    <property type="entry name" value="ARGININE EXPORTER PROTEIN ARGO"/>
    <property type="match status" value="1"/>
</dbReference>
<comment type="subcellular location">
    <subcellularLocation>
        <location evidence="1">Cell membrane</location>
        <topology evidence="1">Multi-pass membrane protein</topology>
    </subcellularLocation>
</comment>
<dbReference type="Pfam" id="PF01810">
    <property type="entry name" value="LysE"/>
    <property type="match status" value="1"/>
</dbReference>
<dbReference type="InterPro" id="IPR001123">
    <property type="entry name" value="LeuE-type"/>
</dbReference>
<dbReference type="OrthoDB" id="567237at2759"/>
<dbReference type="Gene3D" id="3.30.530.20">
    <property type="match status" value="1"/>
</dbReference>
<feature type="transmembrane region" description="Helical" evidence="7">
    <location>
        <begin position="219"/>
        <end position="239"/>
    </location>
</feature>
<evidence type="ECO:0000313" key="10">
    <source>
        <dbReference type="Proteomes" id="UP000601435"/>
    </source>
</evidence>
<comment type="caution">
    <text evidence="9">The sequence shown here is derived from an EMBL/GenBank/DDBJ whole genome shotgun (WGS) entry which is preliminary data.</text>
</comment>
<dbReference type="EMBL" id="CAJNJA010064562">
    <property type="protein sequence ID" value="CAE7883328.1"/>
    <property type="molecule type" value="Genomic_DNA"/>
</dbReference>
<feature type="transmembrane region" description="Helical" evidence="7">
    <location>
        <begin position="178"/>
        <end position="198"/>
    </location>
</feature>
<feature type="domain" description="Activator of Hsp90 ATPase homologue 1/2-like C-terminal" evidence="8">
    <location>
        <begin position="7"/>
        <end position="92"/>
    </location>
</feature>
<feature type="transmembrane region" description="Helical" evidence="7">
    <location>
        <begin position="113"/>
        <end position="135"/>
    </location>
</feature>
<evidence type="ECO:0000256" key="4">
    <source>
        <dbReference type="ARBA" id="ARBA00022692"/>
    </source>
</evidence>
<evidence type="ECO:0000256" key="7">
    <source>
        <dbReference type="SAM" id="Phobius"/>
    </source>
</evidence>
<keyword evidence="6 7" id="KW-0472">Membrane</keyword>
<evidence type="ECO:0000256" key="3">
    <source>
        <dbReference type="ARBA" id="ARBA00022475"/>
    </source>
</evidence>
<evidence type="ECO:0000256" key="1">
    <source>
        <dbReference type="ARBA" id="ARBA00004651"/>
    </source>
</evidence>
<evidence type="ECO:0000256" key="6">
    <source>
        <dbReference type="ARBA" id="ARBA00023136"/>
    </source>
</evidence>
<dbReference type="SUPFAM" id="SSF55961">
    <property type="entry name" value="Bet v1-like"/>
    <property type="match status" value="1"/>
</dbReference>
<keyword evidence="4 7" id="KW-0812">Transmembrane</keyword>
<evidence type="ECO:0000256" key="5">
    <source>
        <dbReference type="ARBA" id="ARBA00022989"/>
    </source>
</evidence>
<feature type="transmembrane region" description="Helical" evidence="7">
    <location>
        <begin position="254"/>
        <end position="279"/>
    </location>
</feature>
<dbReference type="GO" id="GO:0015171">
    <property type="term" value="F:amino acid transmembrane transporter activity"/>
    <property type="evidence" value="ECO:0007669"/>
    <property type="project" value="TreeGrafter"/>
</dbReference>
<keyword evidence="5 7" id="KW-1133">Transmembrane helix</keyword>